<dbReference type="AlphaFoldDB" id="A0A371HJY1"/>
<gene>
    <name evidence="2" type="ORF">CR513_13403</name>
</gene>
<comment type="caution">
    <text evidence="2">The sequence shown here is derived from an EMBL/GenBank/DDBJ whole genome shotgun (WGS) entry which is preliminary data.</text>
</comment>
<feature type="region of interest" description="Disordered" evidence="1">
    <location>
        <begin position="81"/>
        <end position="110"/>
    </location>
</feature>
<keyword evidence="3" id="KW-1185">Reference proteome</keyword>
<feature type="compositionally biased region" description="Low complexity" evidence="1">
    <location>
        <begin position="81"/>
        <end position="95"/>
    </location>
</feature>
<dbReference type="Proteomes" id="UP000257109">
    <property type="component" value="Unassembled WGS sequence"/>
</dbReference>
<evidence type="ECO:0000313" key="2">
    <source>
        <dbReference type="EMBL" id="RDY03060.1"/>
    </source>
</evidence>
<organism evidence="2 3">
    <name type="scientific">Mucuna pruriens</name>
    <name type="common">Velvet bean</name>
    <name type="synonym">Dolichos pruriens</name>
    <dbReference type="NCBI Taxonomy" id="157652"/>
    <lineage>
        <taxon>Eukaryota</taxon>
        <taxon>Viridiplantae</taxon>
        <taxon>Streptophyta</taxon>
        <taxon>Embryophyta</taxon>
        <taxon>Tracheophyta</taxon>
        <taxon>Spermatophyta</taxon>
        <taxon>Magnoliopsida</taxon>
        <taxon>eudicotyledons</taxon>
        <taxon>Gunneridae</taxon>
        <taxon>Pentapetalae</taxon>
        <taxon>rosids</taxon>
        <taxon>fabids</taxon>
        <taxon>Fabales</taxon>
        <taxon>Fabaceae</taxon>
        <taxon>Papilionoideae</taxon>
        <taxon>50 kb inversion clade</taxon>
        <taxon>NPAAA clade</taxon>
        <taxon>indigoferoid/millettioid clade</taxon>
        <taxon>Phaseoleae</taxon>
        <taxon>Mucuna</taxon>
    </lineage>
</organism>
<evidence type="ECO:0000256" key="1">
    <source>
        <dbReference type="SAM" id="MobiDB-lite"/>
    </source>
</evidence>
<protein>
    <submittedName>
        <fullName evidence="2">Uncharacterized protein</fullName>
    </submittedName>
</protein>
<dbReference type="OrthoDB" id="1305902at2759"/>
<name>A0A371HJY1_MUCPR</name>
<dbReference type="EMBL" id="QJKJ01002396">
    <property type="protein sequence ID" value="RDY03060.1"/>
    <property type="molecule type" value="Genomic_DNA"/>
</dbReference>
<reference evidence="2" key="1">
    <citation type="submission" date="2018-05" db="EMBL/GenBank/DDBJ databases">
        <title>Draft genome of Mucuna pruriens seed.</title>
        <authorList>
            <person name="Nnadi N.E."/>
            <person name="Vos R."/>
            <person name="Hasami M.H."/>
            <person name="Devisetty U.K."/>
            <person name="Aguiy J.C."/>
        </authorList>
    </citation>
    <scope>NUCLEOTIDE SEQUENCE [LARGE SCALE GENOMIC DNA]</scope>
    <source>
        <strain evidence="2">JCA_2017</strain>
    </source>
</reference>
<feature type="non-terminal residue" evidence="2">
    <location>
        <position position="1"/>
    </location>
</feature>
<accession>A0A371HJY1</accession>
<sequence>MLSIRLWLNIAATIDDRRKKLSPHSMNHTLHRTYINHGRNPYQTRGHDCVTPRSSFSSLHPLDPDIDRMLNRLRKTKNINVGSSSSLNSISKSNNFESKPDIADSQSYKPEQIENNNRMLKELATLDYPQLEPTQSYKLKSRLVHLLPKFHGLAGGRSTQAPKGVPRGLFHNEAARDTGRLHQDEGVPFLPRWSSKGLALPTASHVQHMGRYEAHVLGEILPGIQNCDHPKGNLWDQATYRREISRILGAVQQAMCNISEQLLLQYFYEGLMMMDRNMIDAASEGVLMYKTPAAARHLIFNMASNT</sequence>
<proteinExistence type="predicted"/>
<evidence type="ECO:0000313" key="3">
    <source>
        <dbReference type="Proteomes" id="UP000257109"/>
    </source>
</evidence>